<sequence>MALPTLTQQREREHAVFRQAEEYILNNEIKPRISEEVIEEHRRLPIGKHSDDLERILVYLRKNHLTMARKYILVCTVPHREWRIAELSGEPGKPPHLLPDAFSDRYEAEHGLFLKRLRDNGLLEGIDA</sequence>
<dbReference type="Pfam" id="PF26354">
    <property type="entry name" value="DMF_alpha"/>
    <property type="match status" value="1"/>
</dbReference>
<organism evidence="2 3">
    <name type="scientific">Pseudonocardia thermophila</name>
    <dbReference type="NCBI Taxonomy" id="1848"/>
    <lineage>
        <taxon>Bacteria</taxon>
        <taxon>Bacillati</taxon>
        <taxon>Actinomycetota</taxon>
        <taxon>Actinomycetes</taxon>
        <taxon>Pseudonocardiales</taxon>
        <taxon>Pseudonocardiaceae</taxon>
        <taxon>Pseudonocardia</taxon>
    </lineage>
</organism>
<evidence type="ECO:0000313" key="2">
    <source>
        <dbReference type="EMBL" id="SHL10117.1"/>
    </source>
</evidence>
<keyword evidence="3" id="KW-1185">Reference proteome</keyword>
<dbReference type="Proteomes" id="UP000184363">
    <property type="component" value="Unassembled WGS sequence"/>
</dbReference>
<dbReference type="EMBL" id="FRAP01000018">
    <property type="protein sequence ID" value="SHL10117.1"/>
    <property type="molecule type" value="Genomic_DNA"/>
</dbReference>
<protein>
    <recommendedName>
        <fullName evidence="1">N,N-dimethylformamidase alpha subunit domain-containing protein</fullName>
    </recommendedName>
</protein>
<dbReference type="OrthoDB" id="4546553at2"/>
<reference evidence="2 3" key="1">
    <citation type="submission" date="2016-11" db="EMBL/GenBank/DDBJ databases">
        <authorList>
            <person name="Jaros S."/>
            <person name="Januszkiewicz K."/>
            <person name="Wedrychowicz H."/>
        </authorList>
    </citation>
    <scope>NUCLEOTIDE SEQUENCE [LARGE SCALE GENOMIC DNA]</scope>
    <source>
        <strain evidence="2 3">DSM 43832</strain>
    </source>
</reference>
<accession>A0A1M6XVV9</accession>
<name>A0A1M6XVV9_PSETH</name>
<feature type="domain" description="N,N-dimethylformamidase alpha subunit" evidence="1">
    <location>
        <begin position="18"/>
        <end position="120"/>
    </location>
</feature>
<proteinExistence type="predicted"/>
<evidence type="ECO:0000313" key="3">
    <source>
        <dbReference type="Proteomes" id="UP000184363"/>
    </source>
</evidence>
<dbReference type="InterPro" id="IPR058713">
    <property type="entry name" value="DMF_alpha_dom"/>
</dbReference>
<evidence type="ECO:0000259" key="1">
    <source>
        <dbReference type="Pfam" id="PF26354"/>
    </source>
</evidence>
<dbReference type="RefSeq" id="WP_073459002.1">
    <property type="nucleotide sequence ID" value="NZ_CALGVN010000037.1"/>
</dbReference>
<gene>
    <name evidence="2" type="ORF">SAMN05443637_11834</name>
</gene>
<dbReference type="AlphaFoldDB" id="A0A1M6XVV9"/>
<dbReference type="STRING" id="1848.SAMN05443637_11834"/>